<protein>
    <submittedName>
        <fullName evidence="1">Uncharacterized protein</fullName>
    </submittedName>
</protein>
<proteinExistence type="predicted"/>
<gene>
    <name evidence="1" type="ORF">WKI67_14570</name>
</gene>
<name>A0ACC6PTD6_9ACTN</name>
<keyword evidence="2" id="KW-1185">Reference proteome</keyword>
<evidence type="ECO:0000313" key="2">
    <source>
        <dbReference type="Proteomes" id="UP001377168"/>
    </source>
</evidence>
<dbReference type="Proteomes" id="UP001377168">
    <property type="component" value="Unassembled WGS sequence"/>
</dbReference>
<organism evidence="1 2">
    <name type="scientific">Streptomyces achmelvichensis</name>
    <dbReference type="NCBI Taxonomy" id="3134111"/>
    <lineage>
        <taxon>Bacteria</taxon>
        <taxon>Bacillati</taxon>
        <taxon>Actinomycetota</taxon>
        <taxon>Actinomycetes</taxon>
        <taxon>Kitasatosporales</taxon>
        <taxon>Streptomycetaceae</taxon>
        <taxon>Streptomyces</taxon>
    </lineage>
</organism>
<dbReference type="EMBL" id="JBBKAJ010000022">
    <property type="protein sequence ID" value="MEJ8634616.1"/>
    <property type="molecule type" value="Genomic_DNA"/>
</dbReference>
<evidence type="ECO:0000313" key="1">
    <source>
        <dbReference type="EMBL" id="MEJ8634616.1"/>
    </source>
</evidence>
<accession>A0ACC6PTD6</accession>
<comment type="caution">
    <text evidence="1">The sequence shown here is derived from an EMBL/GenBank/DDBJ whole genome shotgun (WGS) entry which is preliminary data.</text>
</comment>
<sequence>MPAPAGVVFAVEPAGSGCLICLGNGRKVTVHAAGRVLPADVSLAVLFCGVDRSVLTRRGAVRAGISRIFQFWAESQA</sequence>
<reference evidence="1" key="1">
    <citation type="submission" date="2024-03" db="EMBL/GenBank/DDBJ databases">
        <title>Novel Streptomyces species of biotechnological and ecological value are a feature of Machair soil.</title>
        <authorList>
            <person name="Prole J.R."/>
            <person name="Goodfellow M."/>
            <person name="Allenby N."/>
            <person name="Ward A.C."/>
        </authorList>
    </citation>
    <scope>NUCLEOTIDE SEQUENCE</scope>
    <source>
        <strain evidence="1">MS2.AVA.5</strain>
    </source>
</reference>